<proteinExistence type="inferred from homology"/>
<dbReference type="GO" id="GO:0050660">
    <property type="term" value="F:flavin adenine dinucleotide binding"/>
    <property type="evidence" value="ECO:0007669"/>
    <property type="project" value="InterPro"/>
</dbReference>
<reference evidence="6 7" key="1">
    <citation type="submission" date="2023-11" db="EMBL/GenBank/DDBJ databases">
        <title>An acidophilic fungus is an integral part of prey digestion in a carnivorous sundew plant.</title>
        <authorList>
            <person name="Tsai I.J."/>
        </authorList>
    </citation>
    <scope>NUCLEOTIDE SEQUENCE [LARGE SCALE GENOMIC DNA]</scope>
    <source>
        <strain evidence="6">169a</strain>
    </source>
</reference>
<accession>A0AAQ3RD03</accession>
<evidence type="ECO:0000256" key="1">
    <source>
        <dbReference type="ARBA" id="ARBA00010139"/>
    </source>
</evidence>
<gene>
    <name evidence="6" type="ORF">R9X50_00784700</name>
</gene>
<dbReference type="InterPro" id="IPR051209">
    <property type="entry name" value="FAD-bind_Monooxygenase_sf"/>
</dbReference>
<dbReference type="Pfam" id="PF00743">
    <property type="entry name" value="FMO-like"/>
    <property type="match status" value="1"/>
</dbReference>
<evidence type="ECO:0000256" key="5">
    <source>
        <dbReference type="SAM" id="MobiDB-lite"/>
    </source>
</evidence>
<dbReference type="InterPro" id="IPR020946">
    <property type="entry name" value="Flavin_mOase-like"/>
</dbReference>
<sequence length="611" mass="69887">MTINHDAHANGNIETGGNLAEPNEHHPERDGDLIPETDETGYRIREQPYGTKRRLRIVVMGAGASTVNFLKKAEEEMEGLDITVYEKNKDVGGTWFENRYPGCACDIPSVNYQFSWKIKFWTHYYSYSPEIWEYLKGIYDENDFINKYVKLQHQVDSVNWNDKAGVWRLKVKNVQSGAVFEDSCDFFINAGGVLNNFKWPDIPGLQDFKGKLMHSAAYEEGYSLDGKRVAVIGAGSSGVQIVAKVQKSVSHIYHWIRSPIWITAGFAQSWAGKDGANFAYTDEQIQFLKDNPKKYLEYRKQIENELNQRFKFIIKGSQEAKDARDFSYDQMVRHLKGDTRLVDKMIPKDFNPGCRRPTPAPGYLDALVAENATIFTDPIGHITANGFVDHEGKEHECDVIICATGFDTTWIPRFSFTGKDGRELRDQWAGTNNVTSYLSIGIPNFPNHFTFCGPYGPLGHGSFMPLIERWTKYMFDVINKVQEENIKCLTPQLKKAQDFRKHADLFLKRTAWTSACRSWFKQGKKDGQAAIYPGSRLHFLHLLSRPRYEDFDIEYLDENVFAFLGNGFDTREFDGRDITNYLGILDDNGRDVQPKYGEELKSKLAGWVVGL</sequence>
<evidence type="ECO:0000256" key="3">
    <source>
        <dbReference type="ARBA" id="ARBA00022827"/>
    </source>
</evidence>
<dbReference type="Proteomes" id="UP001303373">
    <property type="component" value="Chromosome 14"/>
</dbReference>
<keyword evidence="4" id="KW-0560">Oxidoreductase</keyword>
<dbReference type="AlphaFoldDB" id="A0AAQ3RD03"/>
<evidence type="ECO:0000256" key="2">
    <source>
        <dbReference type="ARBA" id="ARBA00022630"/>
    </source>
</evidence>
<evidence type="ECO:0000313" key="6">
    <source>
        <dbReference type="EMBL" id="WPH04950.1"/>
    </source>
</evidence>
<keyword evidence="3" id="KW-0274">FAD</keyword>
<dbReference type="GO" id="GO:0050661">
    <property type="term" value="F:NADP binding"/>
    <property type="evidence" value="ECO:0007669"/>
    <property type="project" value="InterPro"/>
</dbReference>
<feature type="region of interest" description="Disordered" evidence="5">
    <location>
        <begin position="1"/>
        <end position="45"/>
    </location>
</feature>
<feature type="compositionally biased region" description="Basic and acidic residues" evidence="5">
    <location>
        <begin position="22"/>
        <end position="32"/>
    </location>
</feature>
<evidence type="ECO:0000313" key="7">
    <source>
        <dbReference type="Proteomes" id="UP001303373"/>
    </source>
</evidence>
<protein>
    <recommendedName>
        <fullName evidence="8">FAD/NAD(P)-binding domain-containing protein</fullName>
    </recommendedName>
</protein>
<keyword evidence="2" id="KW-0285">Flavoprotein</keyword>
<dbReference type="PANTHER" id="PTHR42877">
    <property type="entry name" value="L-ORNITHINE N(5)-MONOOXYGENASE-RELATED"/>
    <property type="match status" value="1"/>
</dbReference>
<dbReference type="PANTHER" id="PTHR42877:SF7">
    <property type="entry name" value="FLAVIN-BINDING MONOOXYGENASE-RELATED"/>
    <property type="match status" value="1"/>
</dbReference>
<keyword evidence="7" id="KW-1185">Reference proteome</keyword>
<comment type="similarity">
    <text evidence="1">Belongs to the FAD-binding monooxygenase family.</text>
</comment>
<dbReference type="Gene3D" id="3.50.50.60">
    <property type="entry name" value="FAD/NAD(P)-binding domain"/>
    <property type="match status" value="2"/>
</dbReference>
<name>A0AAQ3RD03_9PEZI</name>
<dbReference type="InterPro" id="IPR036188">
    <property type="entry name" value="FAD/NAD-bd_sf"/>
</dbReference>
<evidence type="ECO:0000256" key="4">
    <source>
        <dbReference type="ARBA" id="ARBA00023002"/>
    </source>
</evidence>
<dbReference type="SUPFAM" id="SSF51905">
    <property type="entry name" value="FAD/NAD(P)-binding domain"/>
    <property type="match status" value="3"/>
</dbReference>
<evidence type="ECO:0008006" key="8">
    <source>
        <dbReference type="Google" id="ProtNLM"/>
    </source>
</evidence>
<dbReference type="EMBL" id="CP138593">
    <property type="protein sequence ID" value="WPH04950.1"/>
    <property type="molecule type" value="Genomic_DNA"/>
</dbReference>
<organism evidence="6 7">
    <name type="scientific">Acrodontium crateriforme</name>
    <dbReference type="NCBI Taxonomy" id="150365"/>
    <lineage>
        <taxon>Eukaryota</taxon>
        <taxon>Fungi</taxon>
        <taxon>Dikarya</taxon>
        <taxon>Ascomycota</taxon>
        <taxon>Pezizomycotina</taxon>
        <taxon>Dothideomycetes</taxon>
        <taxon>Dothideomycetidae</taxon>
        <taxon>Mycosphaerellales</taxon>
        <taxon>Teratosphaeriaceae</taxon>
        <taxon>Acrodontium</taxon>
    </lineage>
</organism>
<dbReference type="GO" id="GO:0004499">
    <property type="term" value="F:N,N-dimethylaniline monooxygenase activity"/>
    <property type="evidence" value="ECO:0007669"/>
    <property type="project" value="InterPro"/>
</dbReference>